<dbReference type="RefSeq" id="WP_345415305.1">
    <property type="nucleotide sequence ID" value="NZ_BAABHO010000019.1"/>
</dbReference>
<keyword evidence="2" id="KW-1185">Reference proteome</keyword>
<dbReference type="SUPFAM" id="SSF52091">
    <property type="entry name" value="SpoIIaa-like"/>
    <property type="match status" value="2"/>
</dbReference>
<organism evidence="1 2">
    <name type="scientific">Actinomycetospora chlora</name>
    <dbReference type="NCBI Taxonomy" id="663608"/>
    <lineage>
        <taxon>Bacteria</taxon>
        <taxon>Bacillati</taxon>
        <taxon>Actinomycetota</taxon>
        <taxon>Actinomycetes</taxon>
        <taxon>Pseudonocardiales</taxon>
        <taxon>Pseudonocardiaceae</taxon>
        <taxon>Actinomycetospora</taxon>
    </lineage>
</organism>
<proteinExistence type="predicted"/>
<evidence type="ECO:0000313" key="1">
    <source>
        <dbReference type="EMBL" id="GAA4790797.1"/>
    </source>
</evidence>
<dbReference type="InterPro" id="IPR021866">
    <property type="entry name" value="SpoIIAA-like"/>
</dbReference>
<gene>
    <name evidence="1" type="ORF">GCM10023200_27350</name>
</gene>
<sequence length="259" mass="27920">MLEKLTDVPPEIDGVLAGGMLTRAEYDAVVLPMLEDAERRDRRMRVLCEIDDDYAGLTPPALWEDLRLGVRAIGRFAAFAVVTDVGWLRAATRLAAFAVPYPLRVFGVDERQDAVAWLLAVQDGPRIHTRTYPETGVVVVEVDRALRSADVDALAAVVDDELRDARELRGLVLHAPGIPGWANLPALWHHLGFVAGHQRRIRRLALAIDGAVPAAGAGIADAALHPTVRHFPYEDLDAAIGWAAAEDARAGSAVPAGTG</sequence>
<dbReference type="Proteomes" id="UP001500928">
    <property type="component" value="Unassembled WGS sequence"/>
</dbReference>
<reference evidence="2" key="1">
    <citation type="journal article" date="2019" name="Int. J. Syst. Evol. Microbiol.">
        <title>The Global Catalogue of Microorganisms (GCM) 10K type strain sequencing project: providing services to taxonomists for standard genome sequencing and annotation.</title>
        <authorList>
            <consortium name="The Broad Institute Genomics Platform"/>
            <consortium name="The Broad Institute Genome Sequencing Center for Infectious Disease"/>
            <person name="Wu L."/>
            <person name="Ma J."/>
        </authorList>
    </citation>
    <scope>NUCLEOTIDE SEQUENCE [LARGE SCALE GENOMIC DNA]</scope>
    <source>
        <strain evidence="2">JCM 17979</strain>
    </source>
</reference>
<name>A0ABP9B901_9PSEU</name>
<dbReference type="InterPro" id="IPR036513">
    <property type="entry name" value="STAS_dom_sf"/>
</dbReference>
<dbReference type="Gene3D" id="3.40.50.10600">
    <property type="entry name" value="SpoIIaa-like domains"/>
    <property type="match status" value="2"/>
</dbReference>
<accession>A0ABP9B901</accession>
<comment type="caution">
    <text evidence="1">The sequence shown here is derived from an EMBL/GenBank/DDBJ whole genome shotgun (WGS) entry which is preliminary data.</text>
</comment>
<evidence type="ECO:0000313" key="2">
    <source>
        <dbReference type="Proteomes" id="UP001500928"/>
    </source>
</evidence>
<evidence type="ECO:0008006" key="3">
    <source>
        <dbReference type="Google" id="ProtNLM"/>
    </source>
</evidence>
<dbReference type="Pfam" id="PF11964">
    <property type="entry name" value="SpoIIAA-like"/>
    <property type="match status" value="2"/>
</dbReference>
<dbReference type="EMBL" id="BAABHO010000019">
    <property type="protein sequence ID" value="GAA4790797.1"/>
    <property type="molecule type" value="Genomic_DNA"/>
</dbReference>
<protein>
    <recommendedName>
        <fullName evidence="3">STAS/SEC14 domain-containing protein</fullName>
    </recommendedName>
</protein>
<dbReference type="InterPro" id="IPR038396">
    <property type="entry name" value="SpoIIAA-like_sf"/>
</dbReference>